<evidence type="ECO:0000313" key="1">
    <source>
        <dbReference type="EMBL" id="EZG43239.1"/>
    </source>
</evidence>
<reference evidence="1" key="1">
    <citation type="submission" date="2013-12" db="EMBL/GenBank/DDBJ databases">
        <authorList>
            <person name="Omoto C.K."/>
            <person name="Sibley D."/>
            <person name="Venepally P."/>
            <person name="Hadjithomas M."/>
            <person name="Karamycheva S."/>
            <person name="Brunk B."/>
            <person name="Roos D."/>
            <person name="Caler E."/>
            <person name="Lorenzi H."/>
        </authorList>
    </citation>
    <scope>NUCLEOTIDE SEQUENCE</scope>
</reference>
<dbReference type="AlphaFoldDB" id="A0A023AWZ4"/>
<dbReference type="EMBL" id="AFNH02001366">
    <property type="protein sequence ID" value="EZG43239.1"/>
    <property type="molecule type" value="Genomic_DNA"/>
</dbReference>
<sequence>MRDLPEGHKYGTDQIPHTVTEHVFVFANQEVRLVAANWPIIQTGYACTA</sequence>
<organism evidence="1 2">
    <name type="scientific">Gregarina niphandrodes</name>
    <name type="common">Septate eugregarine</name>
    <dbReference type="NCBI Taxonomy" id="110365"/>
    <lineage>
        <taxon>Eukaryota</taxon>
        <taxon>Sar</taxon>
        <taxon>Alveolata</taxon>
        <taxon>Apicomplexa</taxon>
        <taxon>Conoidasida</taxon>
        <taxon>Gregarinasina</taxon>
        <taxon>Eugregarinorida</taxon>
        <taxon>Gregarinidae</taxon>
        <taxon>Gregarina</taxon>
    </lineage>
</organism>
<dbReference type="GeneID" id="22916079"/>
<protein>
    <submittedName>
        <fullName evidence="1">Uncharacterized protein</fullName>
    </submittedName>
</protein>
<dbReference type="VEuPathDB" id="CryptoDB:GNI_180920"/>
<keyword evidence="2" id="KW-1185">Reference proteome</keyword>
<comment type="caution">
    <text evidence="1">The sequence shown here is derived from an EMBL/GenBank/DDBJ whole genome shotgun (WGS) entry which is preliminary data.</text>
</comment>
<gene>
    <name evidence="1" type="ORF">GNI_180920</name>
</gene>
<accession>A0A023AWZ4</accession>
<evidence type="ECO:0000313" key="2">
    <source>
        <dbReference type="Proteomes" id="UP000019763"/>
    </source>
</evidence>
<dbReference type="Proteomes" id="UP000019763">
    <property type="component" value="Unassembled WGS sequence"/>
</dbReference>
<proteinExistence type="predicted"/>
<dbReference type="RefSeq" id="XP_011133507.1">
    <property type="nucleotide sequence ID" value="XM_011135205.1"/>
</dbReference>
<name>A0A023AWZ4_GRENI</name>